<dbReference type="PANTHER" id="PTHR34943">
    <property type="match status" value="1"/>
</dbReference>
<dbReference type="InterPro" id="IPR021325">
    <property type="entry name" value="CCB2/CCB4"/>
</dbReference>
<dbReference type="GO" id="GO:0010190">
    <property type="term" value="P:cytochrome b6f complex assembly"/>
    <property type="evidence" value="ECO:0007669"/>
    <property type="project" value="TreeGrafter"/>
</dbReference>
<keyword evidence="1" id="KW-0812">Transmembrane</keyword>
<keyword evidence="3" id="KW-1185">Reference proteome</keyword>
<evidence type="ECO:0000313" key="2">
    <source>
        <dbReference type="EMBL" id="CAA2996657.1"/>
    </source>
</evidence>
<protein>
    <recommendedName>
        <fullName evidence="4">Protein COFACTOR ASSEMBLY OF COMPLEX C SUBUNIT B CCB4, chloroplastic</fullName>
    </recommendedName>
</protein>
<proteinExistence type="predicted"/>
<dbReference type="GO" id="GO:0009507">
    <property type="term" value="C:chloroplast"/>
    <property type="evidence" value="ECO:0007669"/>
    <property type="project" value="TreeGrafter"/>
</dbReference>
<keyword evidence="1" id="KW-1133">Transmembrane helix</keyword>
<sequence>MEVGTLSRYVHPLNFQGCRLTSHPSFIPLSVKASLNSQGDYRGPKPKKEWVADWVSKNDGVVRSLPVYVGGISLLAVLFNRTVSGIAPVADASSSQSRADLLTLGLAVTCILNGLVWLSIRPKSISVVRRLYPICVLIGFSPPFYPDVLVYVAETILFLPFKFQVNPEGVECQRIFSDFPDFVISELLWAWESLSYATCCRSLVVVYDGICILQIGFAAASSSDEGGAMVVDAHKLVLGSLYNGVIKSGSQSYLANLSLYPGKSELPFLPSNTQAVILQPLGDKGIAVVGGDTIRGFTTSDQAWITLIGEKLDATLAKVVDRIPLGVEERS</sequence>
<dbReference type="InterPro" id="IPR044705">
    <property type="entry name" value="CCB4"/>
</dbReference>
<evidence type="ECO:0008006" key="4">
    <source>
        <dbReference type="Google" id="ProtNLM"/>
    </source>
</evidence>
<dbReference type="OrthoDB" id="439612at2759"/>
<dbReference type="Gramene" id="OE9A065140T9">
    <property type="protein sequence ID" value="OE9A065140C9"/>
    <property type="gene ID" value="OE9A065140"/>
</dbReference>
<dbReference type="Gramene" id="OE9A065140T5">
    <property type="protein sequence ID" value="OE9A065140C5"/>
    <property type="gene ID" value="OE9A065140"/>
</dbReference>
<evidence type="ECO:0000313" key="3">
    <source>
        <dbReference type="Proteomes" id="UP000594638"/>
    </source>
</evidence>
<dbReference type="Pfam" id="PF11152">
    <property type="entry name" value="CCB2_CCB4"/>
    <property type="match status" value="2"/>
</dbReference>
<keyword evidence="1" id="KW-0472">Membrane</keyword>
<dbReference type="AlphaFoldDB" id="A0A8S0SVI7"/>
<dbReference type="EMBL" id="CACTIH010005531">
    <property type="protein sequence ID" value="CAA2996657.1"/>
    <property type="molecule type" value="Genomic_DNA"/>
</dbReference>
<evidence type="ECO:0000256" key="1">
    <source>
        <dbReference type="SAM" id="Phobius"/>
    </source>
</evidence>
<accession>A0A8S0SVI7</accession>
<feature type="transmembrane region" description="Helical" evidence="1">
    <location>
        <begin position="101"/>
        <end position="120"/>
    </location>
</feature>
<dbReference type="Proteomes" id="UP000594638">
    <property type="component" value="Unassembled WGS sequence"/>
</dbReference>
<reference evidence="2 3" key="1">
    <citation type="submission" date="2019-12" db="EMBL/GenBank/DDBJ databases">
        <authorList>
            <person name="Alioto T."/>
            <person name="Alioto T."/>
            <person name="Gomez Garrido J."/>
        </authorList>
    </citation>
    <scope>NUCLEOTIDE SEQUENCE [LARGE SCALE GENOMIC DNA]</scope>
</reference>
<gene>
    <name evidence="2" type="ORF">OLEA9_A065140</name>
</gene>
<feature type="transmembrane region" description="Helical" evidence="1">
    <location>
        <begin position="67"/>
        <end position="89"/>
    </location>
</feature>
<comment type="caution">
    <text evidence="2">The sequence shown here is derived from an EMBL/GenBank/DDBJ whole genome shotgun (WGS) entry which is preliminary data.</text>
</comment>
<name>A0A8S0SVI7_OLEEU</name>
<organism evidence="2 3">
    <name type="scientific">Olea europaea subsp. europaea</name>
    <dbReference type="NCBI Taxonomy" id="158383"/>
    <lineage>
        <taxon>Eukaryota</taxon>
        <taxon>Viridiplantae</taxon>
        <taxon>Streptophyta</taxon>
        <taxon>Embryophyta</taxon>
        <taxon>Tracheophyta</taxon>
        <taxon>Spermatophyta</taxon>
        <taxon>Magnoliopsida</taxon>
        <taxon>eudicotyledons</taxon>
        <taxon>Gunneridae</taxon>
        <taxon>Pentapetalae</taxon>
        <taxon>asterids</taxon>
        <taxon>lamiids</taxon>
        <taxon>Lamiales</taxon>
        <taxon>Oleaceae</taxon>
        <taxon>Oleeae</taxon>
        <taxon>Olea</taxon>
    </lineage>
</organism>
<dbReference type="PANTHER" id="PTHR34943:SF2">
    <property type="entry name" value="PROTEIN COFACTOR ASSEMBLY OF COMPLEX C SUBUNIT B CCB4, CHLOROPLASTIC"/>
    <property type="match status" value="1"/>
</dbReference>